<feature type="compositionally biased region" description="Basic and acidic residues" evidence="6">
    <location>
        <begin position="182"/>
        <end position="210"/>
    </location>
</feature>
<keyword evidence="3" id="KW-0713">Self-incompatibility</keyword>
<dbReference type="AlphaFoldDB" id="A0A834YYW7"/>
<dbReference type="Proteomes" id="UP000655225">
    <property type="component" value="Unassembled WGS sequence"/>
</dbReference>
<evidence type="ECO:0000256" key="1">
    <source>
        <dbReference type="ARBA" id="ARBA00004613"/>
    </source>
</evidence>
<feature type="chain" id="PRO_5032271439" description="S-protein homolog" evidence="7">
    <location>
        <begin position="24"/>
        <end position="371"/>
    </location>
</feature>
<evidence type="ECO:0000256" key="4">
    <source>
        <dbReference type="ARBA" id="ARBA00022525"/>
    </source>
</evidence>
<comment type="caution">
    <text evidence="8">The sequence shown here is derived from an EMBL/GenBank/DDBJ whole genome shotgun (WGS) entry which is preliminary data.</text>
</comment>
<dbReference type="InterPro" id="IPR010264">
    <property type="entry name" value="Self-incomp_S1"/>
</dbReference>
<evidence type="ECO:0000313" key="8">
    <source>
        <dbReference type="EMBL" id="KAF8394176.1"/>
    </source>
</evidence>
<feature type="region of interest" description="Disordered" evidence="6">
    <location>
        <begin position="166"/>
        <end position="210"/>
    </location>
</feature>
<evidence type="ECO:0000256" key="5">
    <source>
        <dbReference type="ARBA" id="ARBA00022729"/>
    </source>
</evidence>
<keyword evidence="4" id="KW-0964">Secreted</keyword>
<evidence type="ECO:0000256" key="3">
    <source>
        <dbReference type="ARBA" id="ARBA00022471"/>
    </source>
</evidence>
<keyword evidence="9" id="KW-1185">Reference proteome</keyword>
<dbReference type="PANTHER" id="PTHR31232">
    <property type="match status" value="1"/>
</dbReference>
<name>A0A834YYW7_TETSI</name>
<feature type="region of interest" description="Disordered" evidence="6">
    <location>
        <begin position="44"/>
        <end position="68"/>
    </location>
</feature>
<proteinExistence type="inferred from homology"/>
<evidence type="ECO:0000313" key="9">
    <source>
        <dbReference type="Proteomes" id="UP000655225"/>
    </source>
</evidence>
<evidence type="ECO:0000256" key="2">
    <source>
        <dbReference type="ARBA" id="ARBA00005581"/>
    </source>
</evidence>
<feature type="signal peptide" evidence="7">
    <location>
        <begin position="1"/>
        <end position="23"/>
    </location>
</feature>
<dbReference type="OrthoDB" id="1727555at2759"/>
<sequence length="371" mass="43077">MDQLEEWLKLALILVMRFDFANGEQFPRMNEEFGIENIAKGIEASTEQSKGHQATSSTSRRHGKKPRTSDELVQMIDLVEYGLPTLSGYWVQKGIVNDQTESIIEYIDPSMTFVQARGALDADEVQIDHLGYVAGEFDGKGYDRSKESEEEIMDLDMDKFAKKCHNSEGLKEKKDKNKRVKSHGDDGKSEGSARTKRRDENERKSHLEQLHAESQTITRRWKWYNNFKRRDKMTTYNSLVLLFVLALALNESRVVIGRKHVYVGNDLGEGLILNLHCKSKDDDLGTHALSYRQNYTWGFKSTFFGSTLFWCNFQWGNVRDSHEVFNAAEKEMQDKTNNLWLARQDGLYYYNHDEDEYQLKYEWGKTKSKGN</sequence>
<dbReference type="GO" id="GO:0005576">
    <property type="term" value="C:extracellular region"/>
    <property type="evidence" value="ECO:0007669"/>
    <property type="project" value="UniProtKB-SubCell"/>
</dbReference>
<reference evidence="8 9" key="1">
    <citation type="submission" date="2020-04" db="EMBL/GenBank/DDBJ databases">
        <title>Plant Genome Project.</title>
        <authorList>
            <person name="Zhang R.-G."/>
        </authorList>
    </citation>
    <scope>NUCLEOTIDE SEQUENCE [LARGE SCALE GENOMIC DNA]</scope>
    <source>
        <strain evidence="8">YNK0</strain>
        <tissue evidence="8">Leaf</tissue>
    </source>
</reference>
<protein>
    <recommendedName>
        <fullName evidence="10">S-protein homolog</fullName>
    </recommendedName>
</protein>
<comment type="similarity">
    <text evidence="2">Belongs to the plant self-incompatibility (S1) protein family.</text>
</comment>
<accession>A0A834YYW7</accession>
<comment type="subcellular location">
    <subcellularLocation>
        <location evidence="1">Secreted</location>
    </subcellularLocation>
</comment>
<evidence type="ECO:0008006" key="10">
    <source>
        <dbReference type="Google" id="ProtNLM"/>
    </source>
</evidence>
<evidence type="ECO:0000256" key="6">
    <source>
        <dbReference type="SAM" id="MobiDB-lite"/>
    </source>
</evidence>
<feature type="compositionally biased region" description="Basic and acidic residues" evidence="6">
    <location>
        <begin position="166"/>
        <end position="175"/>
    </location>
</feature>
<dbReference type="PANTHER" id="PTHR31232:SF18">
    <property type="entry name" value="S-PROTEIN HOMOLOG"/>
    <property type="match status" value="1"/>
</dbReference>
<dbReference type="GO" id="GO:0060320">
    <property type="term" value="P:rejection of self pollen"/>
    <property type="evidence" value="ECO:0007669"/>
    <property type="project" value="UniProtKB-KW"/>
</dbReference>
<organism evidence="8 9">
    <name type="scientific">Tetracentron sinense</name>
    <name type="common">Spur-leaf</name>
    <dbReference type="NCBI Taxonomy" id="13715"/>
    <lineage>
        <taxon>Eukaryota</taxon>
        <taxon>Viridiplantae</taxon>
        <taxon>Streptophyta</taxon>
        <taxon>Embryophyta</taxon>
        <taxon>Tracheophyta</taxon>
        <taxon>Spermatophyta</taxon>
        <taxon>Magnoliopsida</taxon>
        <taxon>Trochodendrales</taxon>
        <taxon>Trochodendraceae</taxon>
        <taxon>Tetracentron</taxon>
    </lineage>
</organism>
<feature type="compositionally biased region" description="Polar residues" evidence="6">
    <location>
        <begin position="45"/>
        <end position="58"/>
    </location>
</feature>
<gene>
    <name evidence="8" type="ORF">HHK36_020383</name>
</gene>
<dbReference type="EMBL" id="JABCRI010000014">
    <property type="protein sequence ID" value="KAF8394176.1"/>
    <property type="molecule type" value="Genomic_DNA"/>
</dbReference>
<keyword evidence="5 7" id="KW-0732">Signal</keyword>
<dbReference type="Pfam" id="PF05938">
    <property type="entry name" value="Self-incomp_S1"/>
    <property type="match status" value="1"/>
</dbReference>
<evidence type="ECO:0000256" key="7">
    <source>
        <dbReference type="SAM" id="SignalP"/>
    </source>
</evidence>